<protein>
    <recommendedName>
        <fullName evidence="2">sucrose-phosphate synthase</fullName>
        <ecNumber evidence="2">2.4.1.14</ecNumber>
    </recommendedName>
</protein>
<dbReference type="SUPFAM" id="SSF53756">
    <property type="entry name" value="UDP-Glycosyltransferase/glycogen phosphorylase"/>
    <property type="match status" value="1"/>
</dbReference>
<accession>A0A8J8MUU3</accession>
<evidence type="ECO:0000259" key="7">
    <source>
        <dbReference type="Pfam" id="PF13579"/>
    </source>
</evidence>
<evidence type="ECO:0000313" key="9">
    <source>
        <dbReference type="Proteomes" id="UP000679284"/>
    </source>
</evidence>
<feature type="domain" description="Glycosyl transferase family 1" evidence="6">
    <location>
        <begin position="209"/>
        <end position="363"/>
    </location>
</feature>
<dbReference type="KEGG" id="fap:GR316_12205"/>
<keyword evidence="4" id="KW-0808">Transferase</keyword>
<proteinExistence type="inferred from homology"/>
<organism evidence="8 9">
    <name type="scientific">Falsirhodobacter algicola</name>
    <dbReference type="NCBI Taxonomy" id="2692330"/>
    <lineage>
        <taxon>Bacteria</taxon>
        <taxon>Pseudomonadati</taxon>
        <taxon>Pseudomonadota</taxon>
        <taxon>Alphaproteobacteria</taxon>
        <taxon>Rhodobacterales</taxon>
        <taxon>Paracoccaceae</taxon>
        <taxon>Falsirhodobacter</taxon>
    </lineage>
</organism>
<dbReference type="InterPro" id="IPR028098">
    <property type="entry name" value="Glyco_trans_4-like_N"/>
</dbReference>
<keyword evidence="8" id="KW-0614">Plasmid</keyword>
<dbReference type="Proteomes" id="UP000679284">
    <property type="component" value="Plasmid unnamed1"/>
</dbReference>
<name>A0A8J8MUU3_9RHOB</name>
<dbReference type="InterPro" id="IPR044161">
    <property type="entry name" value="SPS"/>
</dbReference>
<dbReference type="Pfam" id="PF13579">
    <property type="entry name" value="Glyco_trans_4_4"/>
    <property type="match status" value="1"/>
</dbReference>
<dbReference type="EMBL" id="CP047290">
    <property type="protein sequence ID" value="QUS37127.1"/>
    <property type="molecule type" value="Genomic_DNA"/>
</dbReference>
<sequence length="404" mass="42723">MHIMHIALGGCFRPPPVCYGLTEDTGGHIAYVLSAAMAQSRKARISIVTRAFDDHGPDYAAVETPVAPGVTIRRIRGGSSAYLTKSALWDDLRNMRRSFAALLDRQRPDIIHAHFADAAELALDIAGPRGIPVVYTPHSLALDKTAPEARRIRAERRAIRECAAVIVSSADEVERQVHSYAPEVQAIRIAPGPTARSPGALPELALDDPDRPMILSIARPVAKKNLAALVRAYAGSALKDRANLVILAGQHATLEPEAHGVLDGLRQAGAGLGGRFALPPAHDGGHVAALYARAAQTGGVFVNPALFEPFGLTLLEAAAAGLPVVATRHGGPSRIVAELGNGALVDPEPGPIAQACLALLDDRAGWSAAAANGLARIGRYSWERYAEETLHLYGAFSRTAWAAE</sequence>
<evidence type="ECO:0000259" key="6">
    <source>
        <dbReference type="Pfam" id="PF00534"/>
    </source>
</evidence>
<dbReference type="InterPro" id="IPR001296">
    <property type="entry name" value="Glyco_trans_1"/>
</dbReference>
<dbReference type="PANTHER" id="PTHR46039:SF5">
    <property type="entry name" value="SUCROSE-PHOSPHATE SYNTHASE 3-RELATED"/>
    <property type="match status" value="1"/>
</dbReference>
<dbReference type="RefSeq" id="WP_211785272.1">
    <property type="nucleotide sequence ID" value="NZ_CP047290.1"/>
</dbReference>
<geneLocation type="plasmid" evidence="8 9">
    <name>unnamed1</name>
</geneLocation>
<evidence type="ECO:0000256" key="1">
    <source>
        <dbReference type="ARBA" id="ARBA00006530"/>
    </source>
</evidence>
<reference evidence="8" key="1">
    <citation type="submission" date="2020-01" db="EMBL/GenBank/DDBJ databases">
        <authorList>
            <person name="Yang Y."/>
            <person name="Kwon Y.M."/>
        </authorList>
    </citation>
    <scope>NUCLEOTIDE SEQUENCE</scope>
    <source>
        <strain evidence="8">PG104</strain>
        <plasmid evidence="8">unnamed1</plasmid>
    </source>
</reference>
<keyword evidence="3" id="KW-0328">Glycosyltransferase</keyword>
<dbReference type="EC" id="2.4.1.14" evidence="2"/>
<dbReference type="Pfam" id="PF00534">
    <property type="entry name" value="Glycos_transf_1"/>
    <property type="match status" value="1"/>
</dbReference>
<evidence type="ECO:0000256" key="5">
    <source>
        <dbReference type="ARBA" id="ARBA00047471"/>
    </source>
</evidence>
<comment type="catalytic activity">
    <reaction evidence="5">
        <text>beta-D-fructose 6-phosphate + UDP-alpha-D-glucose = sucrose 6(F)-phosphate + UDP + H(+)</text>
        <dbReference type="Rhea" id="RHEA:22172"/>
        <dbReference type="ChEBI" id="CHEBI:15378"/>
        <dbReference type="ChEBI" id="CHEBI:57634"/>
        <dbReference type="ChEBI" id="CHEBI:57723"/>
        <dbReference type="ChEBI" id="CHEBI:58223"/>
        <dbReference type="ChEBI" id="CHEBI:58885"/>
        <dbReference type="EC" id="2.4.1.14"/>
    </reaction>
</comment>
<dbReference type="GO" id="GO:0046524">
    <property type="term" value="F:sucrose-phosphate synthase activity"/>
    <property type="evidence" value="ECO:0007669"/>
    <property type="project" value="UniProtKB-EC"/>
</dbReference>
<evidence type="ECO:0000256" key="2">
    <source>
        <dbReference type="ARBA" id="ARBA00012536"/>
    </source>
</evidence>
<dbReference type="AlphaFoldDB" id="A0A8J8MUU3"/>
<evidence type="ECO:0000256" key="3">
    <source>
        <dbReference type="ARBA" id="ARBA00022676"/>
    </source>
</evidence>
<feature type="domain" description="Glycosyltransferase subfamily 4-like N-terminal" evidence="7">
    <location>
        <begin position="27"/>
        <end position="191"/>
    </location>
</feature>
<comment type="similarity">
    <text evidence="1">Belongs to the glycosyltransferase 1 family.</text>
</comment>
<evidence type="ECO:0000313" key="8">
    <source>
        <dbReference type="EMBL" id="QUS37127.1"/>
    </source>
</evidence>
<evidence type="ECO:0000256" key="4">
    <source>
        <dbReference type="ARBA" id="ARBA00022679"/>
    </source>
</evidence>
<gene>
    <name evidence="8" type="ORF">GR316_12205</name>
</gene>
<dbReference type="PANTHER" id="PTHR46039">
    <property type="entry name" value="SUCROSE-PHOSPHATE SYNTHASE 3-RELATED"/>
    <property type="match status" value="1"/>
</dbReference>
<keyword evidence="9" id="KW-1185">Reference proteome</keyword>
<dbReference type="Gene3D" id="3.40.50.2000">
    <property type="entry name" value="Glycogen Phosphorylase B"/>
    <property type="match status" value="2"/>
</dbReference>